<dbReference type="GO" id="GO:0044423">
    <property type="term" value="C:virion component"/>
    <property type="evidence" value="ECO:0007669"/>
    <property type="project" value="InterPro"/>
</dbReference>
<evidence type="ECO:0000313" key="5">
    <source>
        <dbReference type="Proteomes" id="UP000202754"/>
    </source>
</evidence>
<dbReference type="Proteomes" id="UP000202754">
    <property type="component" value="Genome"/>
</dbReference>
<evidence type="ECO:0000256" key="1">
    <source>
        <dbReference type="SAM" id="Phobius"/>
    </source>
</evidence>
<dbReference type="InterPro" id="IPR010826">
    <property type="entry name" value="Phlebovirus_G1"/>
</dbReference>
<accession>A0A1L3KPL1</accession>
<dbReference type="InterPro" id="IPR009878">
    <property type="entry name" value="Phlebovirus_G2_fusion"/>
</dbReference>
<evidence type="ECO:0000259" key="2">
    <source>
        <dbReference type="Pfam" id="PF07243"/>
    </source>
</evidence>
<dbReference type="Gene3D" id="2.60.40.3770">
    <property type="match status" value="1"/>
</dbReference>
<proteinExistence type="predicted"/>
<organism evidence="4 5">
    <name type="scientific">Hubei diptera virus 4</name>
    <dbReference type="NCBI Taxonomy" id="1922885"/>
    <lineage>
        <taxon>Viruses</taxon>
        <taxon>Riboviria</taxon>
        <taxon>Orthornavirae</taxon>
        <taxon>Negarnaviricota</taxon>
        <taxon>Polyploviricotina</taxon>
        <taxon>Bunyaviricetes</taxon>
        <taxon>Hareavirales</taxon>
        <taxon>Phenuiviridae</taxon>
        <taxon>Hudivirus</taxon>
        <taxon>Hudivirus muscae</taxon>
    </lineage>
</organism>
<reference evidence="4 5" key="1">
    <citation type="journal article" date="2016" name="Nature">
        <title>Redefining the invertebrate RNA virosphere.</title>
        <authorList>
            <person name="Shi M."/>
            <person name="Lin X.D."/>
            <person name="Tian J.H."/>
            <person name="Chen L.J."/>
            <person name="Chen X."/>
            <person name="Li C.X."/>
            <person name="Qin X.C."/>
            <person name="Li J."/>
            <person name="Cao J.P."/>
            <person name="Eden J.S."/>
            <person name="Buchmann J."/>
            <person name="Wang W."/>
            <person name="Xu J."/>
            <person name="Holmes E.C."/>
            <person name="Zhang Y.Z."/>
        </authorList>
    </citation>
    <scope>NUCLEOTIDE SEQUENCE [LARGE SCALE GENOMIC DNA]</scope>
    <source>
        <strain evidence="4 5">SCM94992</strain>
    </source>
</reference>
<evidence type="ECO:0000313" key="4">
    <source>
        <dbReference type="EMBL" id="APG79299.1"/>
    </source>
</evidence>
<keyword evidence="1" id="KW-0472">Membrane</keyword>
<dbReference type="GeneID" id="30685167"/>
<feature type="domain" description="Phlebovirus glycoprotein G1" evidence="2">
    <location>
        <begin position="438"/>
        <end position="665"/>
    </location>
</feature>
<keyword evidence="5" id="KW-1185">Reference proteome</keyword>
<dbReference type="RefSeq" id="YP_009330279.1">
    <property type="nucleotide sequence ID" value="NC_032278.1"/>
</dbReference>
<feature type="transmembrane region" description="Helical" evidence="1">
    <location>
        <begin position="1233"/>
        <end position="1255"/>
    </location>
</feature>
<sequence>MVLIGRILILILCSLVVIGSANYTVARNHFQEEQASKNTIVFAYNSFTVHTMTMNVHTGGSNVDSFFESSFRKAQESGLISLPNGFRPDVKELEVHDGSSSGSLGSRGASLMARNVESLKPMVSNSTEKPNSSDPHQQQDLIVNEHTGQTKRKLPVVTHIDQEICRACIRQMEADKAKAAQSATSPRGLVSNVEPLPDMRTEFVPSKPRVGGSIEGPNLLSGGIRTSRSLNCKSLLNDVTRLYNGHVKIVIPCFNCTMRIILVPDNSTESLSRKRRSVSEKVSVPLAEFSTRTIGHCPSDLEEVHPKVRSRQCQQWLNKLWDQDKKTWCVQMKSCNKGEYLSAGSCHLAKSGLTQSSLCSDHTFRISTYPVLSSPTVPSFLDEEVCEIEGVKLSKCSAGRQEARRVSIILFNGKETLVTKQHDFIFLENLSSKHNYVCSGCPPTGCKDCTGDAYYRDNFGTSEDGACHCTLQPSPKFGSISLVMGGKTYPIEYYLSQVISVGMIKKVKEAGSPREVDNCPICTASCIGSELSLEGFPDIATTVKICAGSLCSKMQFSDKLSVPPQYLLLQNLIQVQVFSADASAIDSKEVACKVEASCDLIRCHLCMSRLLNPSCYELLDTIVVLLVLSFALGFITLILRLLSIVLTVMKILQLLFRFISLIVRGFYRLGYKLCGYSLKKTRIVYRNLEKLGEDEQIEFIEEQVAEVLVEERKVASRPPSIGELRLMREMRPMIPGRNFNKMGLVIMIIAIFLSVVSCCSQVSHMGLSDAECEVRSGTYECTPTSKVTLHLNGAGTDVCLLIKKENVALGTIQMRISSIKSRCVERRLYWTYDFSTLVQYECFCNSLNKCSSDCEAQKNNVSVKMLEEMEMKRNLGPGRSGCLEVPGHYLNRCVLPMNSCCYFLAQFPPTLPENNYSVRVCSSYVWEVDIILKTFLSDIPTTTNLTLVAGEEKTEGDLGLLMTQVSSPVIPDQDKCIIQNSKGSSYLAECNKETELVLGKVGMIQCELEETIKKSPWKCKHAPGLVSISPGSDSLTYSSIKVNLEEVLKKRKIPLSTPDFTMEKDVKGYYLIKQFSEVFDIQVTIPKVKAVAYSERTSCTLTFKSLRGCFSCLEGAKVVFHSTCLAYPAIGTLMCPDLPASLPMVVNRAGNFSLKLSLPKPIIDSDCNFTLGQTVGSVRLKGTLIEISSVVDGFSVSEGGGGSTGLNFTSLLSSVWSNLVEVLKALWLYFERVLWIAICLASVACVVYITWRVIIWKSAQKPERKEV</sequence>
<name>A0A1L3KPL1_9VIRU</name>
<dbReference type="GO" id="GO:0016020">
    <property type="term" value="C:membrane"/>
    <property type="evidence" value="ECO:0007669"/>
    <property type="project" value="InterPro"/>
</dbReference>
<feature type="transmembrane region" description="Helical" evidence="1">
    <location>
        <begin position="738"/>
        <end position="756"/>
    </location>
</feature>
<dbReference type="Pfam" id="PF07245">
    <property type="entry name" value="Phlebovirus_G2"/>
    <property type="match status" value="1"/>
</dbReference>
<dbReference type="KEGG" id="vg:30685167"/>
<keyword evidence="1" id="KW-0812">Transmembrane</keyword>
<dbReference type="Gene3D" id="2.60.98.50">
    <property type="match status" value="1"/>
</dbReference>
<dbReference type="EMBL" id="KX884810">
    <property type="protein sequence ID" value="APG79299.1"/>
    <property type="molecule type" value="Genomic_RNA"/>
</dbReference>
<protein>
    <submittedName>
        <fullName evidence="4">Putative glycoprotein</fullName>
    </submittedName>
</protein>
<feature type="domain" description="Phlebovirus glycoprotein G2 fusion" evidence="3">
    <location>
        <begin position="759"/>
        <end position="1083"/>
    </location>
</feature>
<evidence type="ECO:0000259" key="3">
    <source>
        <dbReference type="Pfam" id="PF07245"/>
    </source>
</evidence>
<dbReference type="Pfam" id="PF07243">
    <property type="entry name" value="Phlebovirus_G1"/>
    <property type="match status" value="1"/>
</dbReference>
<feature type="transmembrane region" description="Helical" evidence="1">
    <location>
        <begin position="622"/>
        <end position="648"/>
    </location>
</feature>
<keyword evidence="1" id="KW-1133">Transmembrane helix</keyword>